<dbReference type="Pfam" id="PF13483">
    <property type="entry name" value="Lactamase_B_3"/>
    <property type="match status" value="1"/>
</dbReference>
<reference evidence="4" key="1">
    <citation type="submission" date="2016-10" db="EMBL/GenBank/DDBJ databases">
        <authorList>
            <person name="Varghese N."/>
            <person name="Submissions S."/>
        </authorList>
    </citation>
    <scope>NUCLEOTIDE SEQUENCE [LARGE SCALE GENOMIC DNA]</scope>
    <source>
        <strain evidence="4">CGMCC 1.8975</strain>
    </source>
</reference>
<dbReference type="EMBL" id="FNOV01000010">
    <property type="protein sequence ID" value="SDY61270.1"/>
    <property type="molecule type" value="Genomic_DNA"/>
</dbReference>
<feature type="chain" id="PRO_5011713759" evidence="2">
    <location>
        <begin position="25"/>
        <end position="275"/>
    </location>
</feature>
<dbReference type="PANTHER" id="PTHR43546:SF3">
    <property type="entry name" value="UPF0173 METAL-DEPENDENT HYDROLASE MJ1163"/>
    <property type="match status" value="1"/>
</dbReference>
<name>A0A1H3LAE3_9BACT</name>
<dbReference type="OrthoDB" id="9789133at2"/>
<gene>
    <name evidence="3" type="ORF">SAMN04488069_110169</name>
</gene>
<protein>
    <submittedName>
        <fullName evidence="3">L-ascorbate metabolism protein UlaG, beta-lactamase superfamily</fullName>
    </submittedName>
</protein>
<dbReference type="PANTHER" id="PTHR43546">
    <property type="entry name" value="UPF0173 METAL-DEPENDENT HYDROLASE MJ1163-RELATED"/>
    <property type="match status" value="1"/>
</dbReference>
<evidence type="ECO:0000313" key="4">
    <source>
        <dbReference type="Proteomes" id="UP000199249"/>
    </source>
</evidence>
<dbReference type="SUPFAM" id="SSF56281">
    <property type="entry name" value="Metallo-hydrolase/oxidoreductase"/>
    <property type="match status" value="1"/>
</dbReference>
<keyword evidence="4" id="KW-1185">Reference proteome</keyword>
<organism evidence="3 4">
    <name type="scientific">Hymenobacter psychrophilus</name>
    <dbReference type="NCBI Taxonomy" id="651662"/>
    <lineage>
        <taxon>Bacteria</taxon>
        <taxon>Pseudomonadati</taxon>
        <taxon>Bacteroidota</taxon>
        <taxon>Cytophagia</taxon>
        <taxon>Cytophagales</taxon>
        <taxon>Hymenobacteraceae</taxon>
        <taxon>Hymenobacter</taxon>
    </lineage>
</organism>
<dbReference type="Proteomes" id="UP000199249">
    <property type="component" value="Unassembled WGS sequence"/>
</dbReference>
<feature type="signal peptide" evidence="2">
    <location>
        <begin position="1"/>
        <end position="24"/>
    </location>
</feature>
<keyword evidence="2" id="KW-0732">Signal</keyword>
<dbReference type="InterPro" id="IPR050114">
    <property type="entry name" value="UPF0173_UPF0282_UlaG_hydrolase"/>
</dbReference>
<proteinExistence type="predicted"/>
<dbReference type="Gene3D" id="3.60.15.10">
    <property type="entry name" value="Ribonuclease Z/Hydroxyacylglutathione hydrolase-like"/>
    <property type="match status" value="1"/>
</dbReference>
<dbReference type="PROSITE" id="PS51257">
    <property type="entry name" value="PROKAR_LIPOPROTEIN"/>
    <property type="match status" value="1"/>
</dbReference>
<evidence type="ECO:0000313" key="3">
    <source>
        <dbReference type="EMBL" id="SDY61270.1"/>
    </source>
</evidence>
<dbReference type="STRING" id="651662.SAMN04488069_110169"/>
<accession>A0A1H3LAE3</accession>
<dbReference type="InterPro" id="IPR036866">
    <property type="entry name" value="RibonucZ/Hydroxyglut_hydro"/>
</dbReference>
<feature type="compositionally biased region" description="Low complexity" evidence="1">
    <location>
        <begin position="22"/>
        <end position="36"/>
    </location>
</feature>
<sequence>MKPSLLLSPLFVAALAACSTQPPAQTATTTPTTTQPSPGPVLRAAPDQIPTKQGPLTVQPITHGSVVFSWNGKTLYVDPYGGAPAYAGLAAPDIVLITDIHGDHLDEKTLAGLPLDKALFVVPQAVADKLPAQYKAQVRVLANGQQLDLLGLKVAAIPMYNLPETADSRHPKGRGNGYVLELGGKHVYLSGDTEDIAEMRALQNIDVAFVCMNLPYTMDVPQAAQGVLAFQPGIVYPYHYRGQDGLSDVAGFKQTVNAANKKIDVRLRNWYPAAE</sequence>
<dbReference type="RefSeq" id="WP_092741781.1">
    <property type="nucleotide sequence ID" value="NZ_FNOV01000010.1"/>
</dbReference>
<evidence type="ECO:0000256" key="2">
    <source>
        <dbReference type="SAM" id="SignalP"/>
    </source>
</evidence>
<feature type="region of interest" description="Disordered" evidence="1">
    <location>
        <begin position="22"/>
        <end position="49"/>
    </location>
</feature>
<evidence type="ECO:0000256" key="1">
    <source>
        <dbReference type="SAM" id="MobiDB-lite"/>
    </source>
</evidence>
<dbReference type="AlphaFoldDB" id="A0A1H3LAE3"/>